<feature type="compositionally biased region" description="Basic residues" evidence="1">
    <location>
        <begin position="1"/>
        <end position="10"/>
    </location>
</feature>
<reference evidence="3" key="2">
    <citation type="journal article" date="2008" name="Nucleic Acids Res.">
        <title>The rice annotation project database (RAP-DB): 2008 update.</title>
        <authorList>
            <consortium name="The rice annotation project (RAP)"/>
        </authorList>
    </citation>
    <scope>GENOME REANNOTATION</scope>
    <source>
        <strain evidence="3">cv. Nipponbare</strain>
    </source>
</reference>
<name>Q8S6Z3_ORYSJ</name>
<proteinExistence type="predicted"/>
<feature type="compositionally biased region" description="Basic and acidic residues" evidence="1">
    <location>
        <begin position="15"/>
        <end position="25"/>
    </location>
</feature>
<feature type="compositionally biased region" description="Basic and acidic residues" evidence="1">
    <location>
        <begin position="94"/>
        <end position="112"/>
    </location>
</feature>
<reference evidence="3" key="1">
    <citation type="journal article" date="2005" name="Nature">
        <title>The map-based sequence of the rice genome.</title>
        <authorList>
            <consortium name="International rice genome sequencing project (IRGSP)"/>
            <person name="Matsumoto T."/>
            <person name="Wu J."/>
            <person name="Kanamori H."/>
            <person name="Katayose Y."/>
            <person name="Fujisawa M."/>
            <person name="Namiki N."/>
            <person name="Mizuno H."/>
            <person name="Yamamoto K."/>
            <person name="Antonio B.A."/>
            <person name="Baba T."/>
            <person name="Sakata K."/>
            <person name="Nagamura Y."/>
            <person name="Aoki H."/>
            <person name="Arikawa K."/>
            <person name="Arita K."/>
            <person name="Bito T."/>
            <person name="Chiden Y."/>
            <person name="Fujitsuka N."/>
            <person name="Fukunaka R."/>
            <person name="Hamada M."/>
            <person name="Harada C."/>
            <person name="Hayashi A."/>
            <person name="Hijishita S."/>
            <person name="Honda M."/>
            <person name="Hosokawa S."/>
            <person name="Ichikawa Y."/>
            <person name="Idonuma A."/>
            <person name="Iijima M."/>
            <person name="Ikeda M."/>
            <person name="Ikeno M."/>
            <person name="Ito K."/>
            <person name="Ito S."/>
            <person name="Ito T."/>
            <person name="Ito Y."/>
            <person name="Ito Y."/>
            <person name="Iwabuchi A."/>
            <person name="Kamiya K."/>
            <person name="Karasawa W."/>
            <person name="Kurita K."/>
            <person name="Katagiri S."/>
            <person name="Kikuta A."/>
            <person name="Kobayashi H."/>
            <person name="Kobayashi N."/>
            <person name="Machita K."/>
            <person name="Maehara T."/>
            <person name="Masukawa M."/>
            <person name="Mizubayashi T."/>
            <person name="Mukai Y."/>
            <person name="Nagasaki H."/>
            <person name="Nagata Y."/>
            <person name="Naito S."/>
            <person name="Nakashima M."/>
            <person name="Nakama Y."/>
            <person name="Nakamichi Y."/>
            <person name="Nakamura M."/>
            <person name="Meguro A."/>
            <person name="Negishi M."/>
            <person name="Ohta I."/>
            <person name="Ohta T."/>
            <person name="Okamoto M."/>
            <person name="Ono N."/>
            <person name="Saji S."/>
            <person name="Sakaguchi M."/>
            <person name="Sakai K."/>
            <person name="Shibata M."/>
            <person name="Shimokawa T."/>
            <person name="Song J."/>
            <person name="Takazaki Y."/>
            <person name="Terasawa K."/>
            <person name="Tsugane M."/>
            <person name="Tsuji K."/>
            <person name="Ueda S."/>
            <person name="Waki K."/>
            <person name="Yamagata H."/>
            <person name="Yamamoto M."/>
            <person name="Yamamoto S."/>
            <person name="Yamane H."/>
            <person name="Yoshiki S."/>
            <person name="Yoshihara R."/>
            <person name="Yukawa K."/>
            <person name="Zhong H."/>
            <person name="Yano M."/>
            <person name="Yuan Q."/>
            <person name="Ouyang S."/>
            <person name="Liu J."/>
            <person name="Jones K.M."/>
            <person name="Gansberger K."/>
            <person name="Moffat K."/>
            <person name="Hill J."/>
            <person name="Bera J."/>
            <person name="Fadrosh D."/>
            <person name="Jin S."/>
            <person name="Johri S."/>
            <person name="Kim M."/>
            <person name="Overton L."/>
            <person name="Reardon M."/>
            <person name="Tsitrin T."/>
            <person name="Vuong H."/>
            <person name="Weaver B."/>
            <person name="Ciecko A."/>
            <person name="Tallon L."/>
            <person name="Jackson J."/>
            <person name="Pai G."/>
            <person name="Aken S.V."/>
            <person name="Utterback T."/>
            <person name="Reidmuller S."/>
            <person name="Feldblyum T."/>
            <person name="Hsiao J."/>
            <person name="Zismann V."/>
            <person name="Iobst S."/>
            <person name="de Vazeille A.R."/>
            <person name="Buell C.R."/>
            <person name="Ying K."/>
            <person name="Li Y."/>
            <person name="Lu T."/>
            <person name="Huang Y."/>
            <person name="Zhao Q."/>
            <person name="Feng Q."/>
            <person name="Zhang L."/>
            <person name="Zhu J."/>
            <person name="Weng Q."/>
            <person name="Mu J."/>
            <person name="Lu Y."/>
            <person name="Fan D."/>
            <person name="Liu Y."/>
            <person name="Guan J."/>
            <person name="Zhang Y."/>
            <person name="Yu S."/>
            <person name="Liu X."/>
            <person name="Zhang Y."/>
            <person name="Hong G."/>
            <person name="Han B."/>
            <person name="Choisne N."/>
            <person name="Demange N."/>
            <person name="Orjeda G."/>
            <person name="Samain S."/>
            <person name="Cattolico L."/>
            <person name="Pelletier E."/>
            <person name="Couloux A."/>
            <person name="Segurens B."/>
            <person name="Wincker P."/>
            <person name="D'Hont A."/>
            <person name="Scarpelli C."/>
            <person name="Weissenbach J."/>
            <person name="Salanoubat M."/>
            <person name="Quetier F."/>
            <person name="Yu Y."/>
            <person name="Kim H.R."/>
            <person name="Rambo T."/>
            <person name="Currie J."/>
            <person name="Collura K."/>
            <person name="Luo M."/>
            <person name="Yang T."/>
            <person name="Ammiraju J.S.S."/>
            <person name="Engler F."/>
            <person name="Soderlund C."/>
            <person name="Wing R.A."/>
            <person name="Palmer L.E."/>
            <person name="de la Bastide M."/>
            <person name="Spiegel L."/>
            <person name="Nascimento L."/>
            <person name="Zutavern T."/>
            <person name="O'Shaughnessy A."/>
            <person name="Dike S."/>
            <person name="Dedhia N."/>
            <person name="Preston R."/>
            <person name="Balija V."/>
            <person name="McCombie W.R."/>
            <person name="Chow T."/>
            <person name="Chen H."/>
            <person name="Chung M."/>
            <person name="Chen C."/>
            <person name="Shaw J."/>
            <person name="Wu H."/>
            <person name="Hsiao K."/>
            <person name="Chao Y."/>
            <person name="Chu M."/>
            <person name="Cheng C."/>
            <person name="Hour A."/>
            <person name="Lee P."/>
            <person name="Lin S."/>
            <person name="Lin Y."/>
            <person name="Liou J."/>
            <person name="Liu S."/>
            <person name="Hsing Y."/>
            <person name="Raghuvanshi S."/>
            <person name="Mohanty A."/>
            <person name="Bharti A.K."/>
            <person name="Gaur A."/>
            <person name="Gupta V."/>
            <person name="Kumar D."/>
            <person name="Ravi V."/>
            <person name="Vij S."/>
            <person name="Kapur A."/>
            <person name="Khurana P."/>
            <person name="Khurana P."/>
            <person name="Khurana J.P."/>
            <person name="Tyagi A.K."/>
            <person name="Gaikwad K."/>
            <person name="Singh A."/>
            <person name="Dalal V."/>
            <person name="Srivastava S."/>
            <person name="Dixit A."/>
            <person name="Pal A.K."/>
            <person name="Ghazi I.A."/>
            <person name="Yadav M."/>
            <person name="Pandit A."/>
            <person name="Bhargava A."/>
            <person name="Sureshbabu K."/>
            <person name="Batra K."/>
            <person name="Sharma T.R."/>
            <person name="Mohapatra T."/>
            <person name="Singh N.K."/>
            <person name="Messing J."/>
            <person name="Nelson A.B."/>
            <person name="Fuks G."/>
            <person name="Kavchok S."/>
            <person name="Keizer G."/>
            <person name="Linton E."/>
            <person name="Llaca V."/>
            <person name="Song R."/>
            <person name="Tanyolac B."/>
            <person name="Young S."/>
            <person name="Ho-Il K."/>
            <person name="Hahn J.H."/>
            <person name="Sangsakoo G."/>
            <person name="Vanavichit A."/>
            <person name="de Mattos Luiz.A.T."/>
            <person name="Zimmer P.D."/>
            <person name="Malone G."/>
            <person name="Dellagostin O."/>
            <person name="de Oliveira A.C."/>
            <person name="Bevan M."/>
            <person name="Bancroft I."/>
            <person name="Minx P."/>
            <person name="Cordum H."/>
            <person name="Wilson R."/>
            <person name="Cheng Z."/>
            <person name="Jin W."/>
            <person name="Jiang J."/>
            <person name="Leong S.A."/>
            <person name="Iwama H."/>
            <person name="Gojobori T."/>
            <person name="Itoh T."/>
            <person name="Niimura Y."/>
            <person name="Fujii Y."/>
            <person name="Habara T."/>
            <person name="Sakai H."/>
            <person name="Sato Y."/>
            <person name="Wilson G."/>
            <person name="Kumar K."/>
            <person name="McCouch S."/>
            <person name="Juretic N."/>
            <person name="Hoen D."/>
            <person name="Wright S."/>
            <person name="Bruskiewich R."/>
            <person name="Bureau T."/>
            <person name="Miyao A."/>
            <person name="Hirochika H."/>
            <person name="Nishikawa T."/>
            <person name="Kadowaki K."/>
            <person name="Sugiura M."/>
            <person name="Burr B."/>
            <person name="Sasaki T."/>
        </authorList>
    </citation>
    <scope>NUCLEOTIDE SEQUENCE [LARGE SCALE GENOMIC DNA]</scope>
    <source>
        <strain evidence="3">cv. Nipponbare</strain>
    </source>
</reference>
<evidence type="ECO:0000256" key="1">
    <source>
        <dbReference type="SAM" id="MobiDB-lite"/>
    </source>
</evidence>
<dbReference type="Proteomes" id="UP000000763">
    <property type="component" value="Chromosome 10"/>
</dbReference>
<dbReference type="EMBL" id="AC091680">
    <property type="protein sequence ID" value="AAM12338.1"/>
    <property type="molecule type" value="Genomic_DNA"/>
</dbReference>
<evidence type="ECO:0000313" key="2">
    <source>
        <dbReference type="EMBL" id="AAM12338.1"/>
    </source>
</evidence>
<evidence type="ECO:0008006" key="4">
    <source>
        <dbReference type="Google" id="ProtNLM"/>
    </source>
</evidence>
<feature type="compositionally biased region" description="Low complexity" evidence="1">
    <location>
        <begin position="50"/>
        <end position="63"/>
    </location>
</feature>
<sequence length="207" mass="20867">MVAGGGHRHGGAAAERGEGKGEKTRWSTAHPRSTATTKKAAGAKEGGGAARVDGVDGVPAVRGLGEGVDGVDGGAAKPEEATPGRETVPASGEGRPEVVGDGGERGRRRELDSGGETVLQGRKRARETRGGTGCGGFGGGGGAWRGRSGGIGWRKGMTGGPHPSARVAGGPARQRRARGGRPDGPRGRGERGREMGRIRPKRGKGDF</sequence>
<evidence type="ECO:0000313" key="3">
    <source>
        <dbReference type="Proteomes" id="UP000000763"/>
    </source>
</evidence>
<feature type="compositionally biased region" description="Gly residues" evidence="1">
    <location>
        <begin position="130"/>
        <end position="159"/>
    </location>
</feature>
<feature type="compositionally biased region" description="Gly residues" evidence="1">
    <location>
        <begin position="64"/>
        <end position="73"/>
    </location>
</feature>
<protein>
    <recommendedName>
        <fullName evidence="4">Pr1-like protein</fullName>
    </recommendedName>
</protein>
<dbReference type="AlphaFoldDB" id="Q8S6Z3"/>
<feature type="compositionally biased region" description="Basic and acidic residues" evidence="1">
    <location>
        <begin position="180"/>
        <end position="207"/>
    </location>
</feature>
<feature type="region of interest" description="Disordered" evidence="1">
    <location>
        <begin position="1"/>
        <end position="207"/>
    </location>
</feature>
<organism evidence="2 3">
    <name type="scientific">Oryza sativa subsp. japonica</name>
    <name type="common">Rice</name>
    <dbReference type="NCBI Taxonomy" id="39947"/>
    <lineage>
        <taxon>Eukaryota</taxon>
        <taxon>Viridiplantae</taxon>
        <taxon>Streptophyta</taxon>
        <taxon>Embryophyta</taxon>
        <taxon>Tracheophyta</taxon>
        <taxon>Spermatophyta</taxon>
        <taxon>Magnoliopsida</taxon>
        <taxon>Liliopsida</taxon>
        <taxon>Poales</taxon>
        <taxon>Poaceae</taxon>
        <taxon>BOP clade</taxon>
        <taxon>Oryzoideae</taxon>
        <taxon>Oryzeae</taxon>
        <taxon>Oryzinae</taxon>
        <taxon>Oryza</taxon>
        <taxon>Oryza sativa</taxon>
    </lineage>
</organism>
<accession>Q8S6Z3</accession>
<gene>
    <name evidence="2" type="primary">OSJNBa0034L04.33</name>
</gene>